<comment type="caution">
    <text evidence="1">The sequence shown here is derived from an EMBL/GenBank/DDBJ whole genome shotgun (WGS) entry which is preliminary data.</text>
</comment>
<dbReference type="AlphaFoldDB" id="A0A8X6YIF9"/>
<proteinExistence type="predicted"/>
<reference evidence="1" key="1">
    <citation type="submission" date="2020-08" db="EMBL/GenBank/DDBJ databases">
        <title>Multicomponent nature underlies the extraordinary mechanical properties of spider dragline silk.</title>
        <authorList>
            <person name="Kono N."/>
            <person name="Nakamura H."/>
            <person name="Mori M."/>
            <person name="Yoshida Y."/>
            <person name="Ohtoshi R."/>
            <person name="Malay A.D."/>
            <person name="Moran D.A.P."/>
            <person name="Tomita M."/>
            <person name="Numata K."/>
            <person name="Arakawa K."/>
        </authorList>
    </citation>
    <scope>NUCLEOTIDE SEQUENCE</scope>
</reference>
<keyword evidence="2" id="KW-1185">Reference proteome</keyword>
<gene>
    <name evidence="1" type="ORF">TNIN_224601</name>
</gene>
<evidence type="ECO:0000313" key="2">
    <source>
        <dbReference type="Proteomes" id="UP000886998"/>
    </source>
</evidence>
<name>A0A8X6YIF9_9ARAC</name>
<protein>
    <submittedName>
        <fullName evidence="1">Uncharacterized protein</fullName>
    </submittedName>
</protein>
<evidence type="ECO:0000313" key="1">
    <source>
        <dbReference type="EMBL" id="GFY70139.1"/>
    </source>
</evidence>
<accession>A0A8X6YIF9</accession>
<dbReference type="EMBL" id="BMAV01018043">
    <property type="protein sequence ID" value="GFY70139.1"/>
    <property type="molecule type" value="Genomic_DNA"/>
</dbReference>
<dbReference type="Proteomes" id="UP000886998">
    <property type="component" value="Unassembled WGS sequence"/>
</dbReference>
<organism evidence="1 2">
    <name type="scientific">Trichonephila inaurata madagascariensis</name>
    <dbReference type="NCBI Taxonomy" id="2747483"/>
    <lineage>
        <taxon>Eukaryota</taxon>
        <taxon>Metazoa</taxon>
        <taxon>Ecdysozoa</taxon>
        <taxon>Arthropoda</taxon>
        <taxon>Chelicerata</taxon>
        <taxon>Arachnida</taxon>
        <taxon>Araneae</taxon>
        <taxon>Araneomorphae</taxon>
        <taxon>Entelegynae</taxon>
        <taxon>Araneoidea</taxon>
        <taxon>Nephilidae</taxon>
        <taxon>Trichonephila</taxon>
        <taxon>Trichonephila inaurata</taxon>
    </lineage>
</organism>
<sequence length="88" mass="9955">MAFTRGIYLPDRQEFEARSLCAKVGSGAPNTFTAPGKFVHPPQGKDPFPFVFGPRSETYYWLIAYNFDEMREKFAEFCSVHVTLVIGA</sequence>